<evidence type="ECO:0000256" key="1">
    <source>
        <dbReference type="SAM" id="Phobius"/>
    </source>
</evidence>
<dbReference type="EMBL" id="JYDR01000010">
    <property type="protein sequence ID" value="KRY76806.1"/>
    <property type="molecule type" value="Genomic_DNA"/>
</dbReference>
<accession>A0A0V1IZW6</accession>
<keyword evidence="1" id="KW-0812">Transmembrane</keyword>
<evidence type="ECO:0000313" key="4">
    <source>
        <dbReference type="Proteomes" id="UP000054826"/>
    </source>
</evidence>
<dbReference type="Proteomes" id="UP000054826">
    <property type="component" value="Unassembled WGS sequence"/>
</dbReference>
<comment type="caution">
    <text evidence="3">The sequence shown here is derived from an EMBL/GenBank/DDBJ whole genome shotgun (WGS) entry which is preliminary data.</text>
</comment>
<keyword evidence="1" id="KW-1133">Transmembrane helix</keyword>
<organism evidence="3 4">
    <name type="scientific">Trichinella pseudospiralis</name>
    <name type="common">Parasitic roundworm</name>
    <dbReference type="NCBI Taxonomy" id="6337"/>
    <lineage>
        <taxon>Eukaryota</taxon>
        <taxon>Metazoa</taxon>
        <taxon>Ecdysozoa</taxon>
        <taxon>Nematoda</taxon>
        <taxon>Enoplea</taxon>
        <taxon>Dorylaimia</taxon>
        <taxon>Trichinellida</taxon>
        <taxon>Trichinellidae</taxon>
        <taxon>Trichinella</taxon>
    </lineage>
</organism>
<reference evidence="3 4" key="1">
    <citation type="submission" date="2015-01" db="EMBL/GenBank/DDBJ databases">
        <title>Evolution of Trichinella species and genotypes.</title>
        <authorList>
            <person name="Korhonen P.K."/>
            <person name="Edoardo P."/>
            <person name="Giuseppe L.R."/>
            <person name="Gasser R.B."/>
        </authorList>
    </citation>
    <scope>NUCLEOTIDE SEQUENCE [LARGE SCALE GENOMIC DNA]</scope>
    <source>
        <strain evidence="2">ISS13</strain>
        <strain evidence="3">ISS176</strain>
    </source>
</reference>
<feature type="transmembrane region" description="Helical" evidence="1">
    <location>
        <begin position="20"/>
        <end position="44"/>
    </location>
</feature>
<proteinExistence type="predicted"/>
<sequence>MSLIKTLIVSDCAIREYASVGHFMCPWLLGSVLGYAWVPCIFHAFEAIPYGSIPYSQSSARKDYLFFLPACMHGFMHLLSFQVKWQKFFYQLGLPLSHEPQGVLHKSAAAVSSPESSHFT</sequence>
<keyword evidence="1" id="KW-0472">Membrane</keyword>
<evidence type="ECO:0000313" key="3">
    <source>
        <dbReference type="EMBL" id="KRZ28220.1"/>
    </source>
</evidence>
<protein>
    <submittedName>
        <fullName evidence="3">Uncharacterized protein</fullName>
    </submittedName>
</protein>
<name>A0A0V1IZW6_TRIPS</name>
<evidence type="ECO:0000313" key="2">
    <source>
        <dbReference type="EMBL" id="KRY76806.1"/>
    </source>
</evidence>
<dbReference type="AlphaFoldDB" id="A0A0V1IZW6"/>
<dbReference type="EMBL" id="JYDV01000156">
    <property type="protein sequence ID" value="KRZ28220.1"/>
    <property type="molecule type" value="Genomic_DNA"/>
</dbReference>
<dbReference type="Proteomes" id="UP000054632">
    <property type="component" value="Unassembled WGS sequence"/>
</dbReference>
<gene>
    <name evidence="2" type="ORF">T4A_7228</name>
    <name evidence="3" type="ORF">T4C_2799</name>
</gene>
<feature type="transmembrane region" description="Helical" evidence="1">
    <location>
        <begin position="64"/>
        <end position="81"/>
    </location>
</feature>